<accession>A0A1U7DHS5</accession>
<dbReference type="InterPro" id="IPR029063">
    <property type="entry name" value="SAM-dependent_MTases_sf"/>
</dbReference>
<dbReference type="EMBL" id="CP019124">
    <property type="protein sequence ID" value="APX89443.1"/>
    <property type="molecule type" value="Genomic_DNA"/>
</dbReference>
<accession>A0A2M9DDQ7</accession>
<dbReference type="CDD" id="cd02440">
    <property type="entry name" value="AdoMet_MTases"/>
    <property type="match status" value="1"/>
</dbReference>
<sequence>MGIYDRYFLPRLTHMAMGTSLLTPYRERVIGGARGRVLEIGVGSGLNLPLYGDGVEAITAIDPSAPLLDLARDRAATAAAPVDLIEASAEDLPLSCDSFDMVTVTWTLCSVRDPARVLAELRRVLRPGGALAFVEHGRAPDPPVRRWQDRLTPFWRRCAGNCHLNRPVAQELEQAGFRIERLDTGYAKGPRPMTFMYEGRAVSAG</sequence>
<dbReference type="InterPro" id="IPR023576">
    <property type="entry name" value="UbiE/COQ5_MeTrFase_CS"/>
</dbReference>
<dbReference type="GO" id="GO:0032259">
    <property type="term" value="P:methylation"/>
    <property type="evidence" value="ECO:0007669"/>
    <property type="project" value="UniProtKB-KW"/>
</dbReference>
<dbReference type="Gene3D" id="3.40.50.150">
    <property type="entry name" value="Vaccinia Virus protein VP39"/>
    <property type="match status" value="1"/>
</dbReference>
<dbReference type="PROSITE" id="PS01184">
    <property type="entry name" value="UBIE_2"/>
    <property type="match status" value="1"/>
</dbReference>
<keyword evidence="5" id="KW-1185">Reference proteome</keyword>
<organism evidence="4 5">
    <name type="scientific">Brevirhabdus pacifica</name>
    <dbReference type="NCBI Taxonomy" id="1267768"/>
    <lineage>
        <taxon>Bacteria</taxon>
        <taxon>Pseudomonadati</taxon>
        <taxon>Pseudomonadota</taxon>
        <taxon>Alphaproteobacteria</taxon>
        <taxon>Rhodobacterales</taxon>
        <taxon>Paracoccaceae</taxon>
        <taxon>Brevirhabdus</taxon>
    </lineage>
</organism>
<keyword evidence="2" id="KW-0808">Transferase</keyword>
<dbReference type="InterPro" id="IPR013216">
    <property type="entry name" value="Methyltransf_11"/>
</dbReference>
<dbReference type="OrthoDB" id="8153637at2"/>
<dbReference type="Pfam" id="PF08241">
    <property type="entry name" value="Methyltransf_11"/>
    <property type="match status" value="1"/>
</dbReference>
<keyword evidence="3" id="KW-0949">S-adenosyl-L-methionine</keyword>
<evidence type="ECO:0000256" key="2">
    <source>
        <dbReference type="ARBA" id="ARBA00022679"/>
    </source>
</evidence>
<dbReference type="SUPFAM" id="SSF53335">
    <property type="entry name" value="S-adenosyl-L-methionine-dependent methyltransferases"/>
    <property type="match status" value="1"/>
</dbReference>
<dbReference type="PANTHER" id="PTHR45036">
    <property type="entry name" value="METHYLTRANSFERASE LIKE 7B"/>
    <property type="match status" value="1"/>
</dbReference>
<evidence type="ECO:0000256" key="3">
    <source>
        <dbReference type="ARBA" id="ARBA00022691"/>
    </source>
</evidence>
<dbReference type="STRING" id="1267768.BV394_06705"/>
<evidence type="ECO:0000313" key="5">
    <source>
        <dbReference type="Proteomes" id="UP000187266"/>
    </source>
</evidence>
<proteinExistence type="predicted"/>
<dbReference type="AlphaFoldDB" id="A0A1U7DHS5"/>
<keyword evidence="1 4" id="KW-0489">Methyltransferase</keyword>
<name>A0A1U7DHS5_9RHOB</name>
<dbReference type="RefSeq" id="WP_076979466.1">
    <property type="nucleotide sequence ID" value="NZ_CP019124.1"/>
</dbReference>
<dbReference type="Proteomes" id="UP000187266">
    <property type="component" value="Chromosome"/>
</dbReference>
<evidence type="ECO:0000313" key="4">
    <source>
        <dbReference type="EMBL" id="APX89443.1"/>
    </source>
</evidence>
<protein>
    <submittedName>
        <fullName evidence="4">SAM-dependent methyltransferase</fullName>
    </submittedName>
</protein>
<dbReference type="PANTHER" id="PTHR45036:SF1">
    <property type="entry name" value="METHYLTRANSFERASE LIKE 7A"/>
    <property type="match status" value="1"/>
</dbReference>
<gene>
    <name evidence="4" type="ORF">BV394_06705</name>
</gene>
<dbReference type="GO" id="GO:0008757">
    <property type="term" value="F:S-adenosylmethionine-dependent methyltransferase activity"/>
    <property type="evidence" value="ECO:0007669"/>
    <property type="project" value="InterPro"/>
</dbReference>
<evidence type="ECO:0000256" key="1">
    <source>
        <dbReference type="ARBA" id="ARBA00022603"/>
    </source>
</evidence>
<reference evidence="4 5" key="1">
    <citation type="submission" date="2017-01" db="EMBL/GenBank/DDBJ databases">
        <title>Genomic analysis of Xuhuaishuia manganoxidans DY6-4.</title>
        <authorList>
            <person name="Wang X."/>
        </authorList>
    </citation>
    <scope>NUCLEOTIDE SEQUENCE [LARGE SCALE GENOMIC DNA]</scope>
    <source>
        <strain evidence="4 5">DY6-4</strain>
    </source>
</reference>
<dbReference type="InterPro" id="IPR052356">
    <property type="entry name" value="Thiol_S-MT"/>
</dbReference>